<comment type="caution">
    <text evidence="2">The sequence shown here is derived from an EMBL/GenBank/DDBJ whole genome shotgun (WGS) entry which is preliminary data.</text>
</comment>
<evidence type="ECO:0000313" key="3">
    <source>
        <dbReference type="Proteomes" id="UP001295794"/>
    </source>
</evidence>
<sequence length="395" mass="41454">MSTHTSASNRASLLAGLRTGGVRSNFPQTAAPGASFNIPRLSVSQHSVYPEEGEGQMLFVNQAASQRAMPMTAAVDGASNRFLQQQNHGAFSPAFGGQANQAQAQALQMQLMQMEILRMQALQAQQYQAQFLAQSQTQRRPNFNPPATAGPTGSFNIHPQTSNAPAMRTLRPQEEGQVPMTAALGGKFGARAIPPMGRFSTEEYNEQLPVPPTPGTGVISGGTALGVATPVVPKSETASSWRRNGTNNSVLRTGNRPNFIKSSSPPRLSPPALGKTRPLPLQINSESVHPVPAVAVDGSEGENDDGYSTSSSESVASNSPPTTPRSSSSDMLSVSPPKQGKVLIAELGLGSGAPKIVGQRQVSQPTRQPRGPPSGADELGPRNFAGRVAVRVVVV</sequence>
<evidence type="ECO:0000256" key="1">
    <source>
        <dbReference type="SAM" id="MobiDB-lite"/>
    </source>
</evidence>
<proteinExistence type="predicted"/>
<dbReference type="EMBL" id="CAVNYO010000440">
    <property type="protein sequence ID" value="CAK5280136.1"/>
    <property type="molecule type" value="Genomic_DNA"/>
</dbReference>
<evidence type="ECO:0000313" key="2">
    <source>
        <dbReference type="EMBL" id="CAK5280136.1"/>
    </source>
</evidence>
<gene>
    <name evidence="2" type="ORF">MYCIT1_LOCUS30587</name>
</gene>
<protein>
    <submittedName>
        <fullName evidence="2">Uncharacterized protein</fullName>
    </submittedName>
</protein>
<dbReference type="AlphaFoldDB" id="A0AAD2K5M8"/>
<dbReference type="Proteomes" id="UP001295794">
    <property type="component" value="Unassembled WGS sequence"/>
</dbReference>
<organism evidence="2 3">
    <name type="scientific">Mycena citricolor</name>
    <dbReference type="NCBI Taxonomy" id="2018698"/>
    <lineage>
        <taxon>Eukaryota</taxon>
        <taxon>Fungi</taxon>
        <taxon>Dikarya</taxon>
        <taxon>Basidiomycota</taxon>
        <taxon>Agaricomycotina</taxon>
        <taxon>Agaricomycetes</taxon>
        <taxon>Agaricomycetidae</taxon>
        <taxon>Agaricales</taxon>
        <taxon>Marasmiineae</taxon>
        <taxon>Mycenaceae</taxon>
        <taxon>Mycena</taxon>
    </lineage>
</organism>
<feature type="region of interest" description="Disordered" evidence="1">
    <location>
        <begin position="354"/>
        <end position="383"/>
    </location>
</feature>
<keyword evidence="3" id="KW-1185">Reference proteome</keyword>
<feature type="compositionally biased region" description="Low complexity" evidence="1">
    <location>
        <begin position="308"/>
        <end position="335"/>
    </location>
</feature>
<feature type="compositionally biased region" description="Polar residues" evidence="1">
    <location>
        <begin position="236"/>
        <end position="256"/>
    </location>
</feature>
<name>A0AAD2K5M8_9AGAR</name>
<accession>A0AAD2K5M8</accession>
<reference evidence="2" key="1">
    <citation type="submission" date="2023-11" db="EMBL/GenBank/DDBJ databases">
        <authorList>
            <person name="De Vega J J."/>
            <person name="De Vega J J."/>
        </authorList>
    </citation>
    <scope>NUCLEOTIDE SEQUENCE</scope>
</reference>
<feature type="region of interest" description="Disordered" evidence="1">
    <location>
        <begin position="235"/>
        <end position="337"/>
    </location>
</feature>
<feature type="compositionally biased region" description="Polar residues" evidence="1">
    <location>
        <begin position="151"/>
        <end position="163"/>
    </location>
</feature>
<feature type="region of interest" description="Disordered" evidence="1">
    <location>
        <begin position="137"/>
        <end position="163"/>
    </location>
</feature>